<protein>
    <submittedName>
        <fullName evidence="2">Transposase, IS4 family protein</fullName>
    </submittedName>
</protein>
<gene>
    <name evidence="2" type="ORF">B1B_08075</name>
</gene>
<sequence length="197" mass="21715">MTLGHTTQPDMFRSTADFCSGQVAADSIYALLHREAGKLFPDEAFADLFTDVGRRSVPPGIVAVVMVLQRLEGCSDREAVDRFSFDLRWKHAAGVDFDYPGFVHTVLVDFRARLARSARPERIFEVTLEVGRQAGLIGRRRVLDSTPIYDAVATMDTVTLIRSAIRGVLAAAGERAAQLRKQLDRDDDYAAAGKPVC</sequence>
<name>T1AGU8_9ZZZZ</name>
<evidence type="ECO:0000259" key="1">
    <source>
        <dbReference type="Pfam" id="PF05598"/>
    </source>
</evidence>
<feature type="non-terminal residue" evidence="2">
    <location>
        <position position="197"/>
    </location>
</feature>
<reference evidence="2" key="2">
    <citation type="journal article" date="2014" name="ISME J.">
        <title>Microbial stratification in low pH oxic and suboxic macroscopic growths along an acid mine drainage.</title>
        <authorList>
            <person name="Mendez-Garcia C."/>
            <person name="Mesa V."/>
            <person name="Sprenger R.R."/>
            <person name="Richter M."/>
            <person name="Diez M.S."/>
            <person name="Solano J."/>
            <person name="Bargiela R."/>
            <person name="Golyshina O.V."/>
            <person name="Manteca A."/>
            <person name="Ramos J.L."/>
            <person name="Gallego J.R."/>
            <person name="Llorente I."/>
            <person name="Martins Dos Santos V.A."/>
            <person name="Jensen O.N."/>
            <person name="Pelaez A.I."/>
            <person name="Sanchez J."/>
            <person name="Ferrer M."/>
        </authorList>
    </citation>
    <scope>NUCLEOTIDE SEQUENCE</scope>
</reference>
<dbReference type="InterPro" id="IPR008490">
    <property type="entry name" value="Transposase_InsH_N"/>
</dbReference>
<organism evidence="2">
    <name type="scientific">mine drainage metagenome</name>
    <dbReference type="NCBI Taxonomy" id="410659"/>
    <lineage>
        <taxon>unclassified sequences</taxon>
        <taxon>metagenomes</taxon>
        <taxon>ecological metagenomes</taxon>
    </lineage>
</organism>
<dbReference type="EMBL" id="AUZY01005224">
    <property type="protein sequence ID" value="EQD59721.1"/>
    <property type="molecule type" value="Genomic_DNA"/>
</dbReference>
<comment type="caution">
    <text evidence="2">The sequence shown here is derived from an EMBL/GenBank/DDBJ whole genome shotgun (WGS) entry which is preliminary data.</text>
</comment>
<dbReference type="AlphaFoldDB" id="T1AGU8"/>
<proteinExistence type="predicted"/>
<evidence type="ECO:0000313" key="2">
    <source>
        <dbReference type="EMBL" id="EQD59721.1"/>
    </source>
</evidence>
<feature type="domain" description="Transposase InsH N-terminal" evidence="1">
    <location>
        <begin position="39"/>
        <end position="113"/>
    </location>
</feature>
<dbReference type="Pfam" id="PF05598">
    <property type="entry name" value="DUF772"/>
    <property type="match status" value="1"/>
</dbReference>
<accession>T1AGU8</accession>
<reference evidence="2" key="1">
    <citation type="submission" date="2013-08" db="EMBL/GenBank/DDBJ databases">
        <authorList>
            <person name="Mendez C."/>
            <person name="Richter M."/>
            <person name="Ferrer M."/>
            <person name="Sanchez J."/>
        </authorList>
    </citation>
    <scope>NUCLEOTIDE SEQUENCE</scope>
</reference>